<reference evidence="1 2" key="1">
    <citation type="submission" date="2019-07" db="EMBL/GenBank/DDBJ databases">
        <title>Whole genome shotgun sequence of Cyclobacterium qasimii NBRC 106168.</title>
        <authorList>
            <person name="Hosoyama A."/>
            <person name="Uohara A."/>
            <person name="Ohji S."/>
            <person name="Ichikawa N."/>
        </authorList>
    </citation>
    <scope>NUCLEOTIDE SEQUENCE [LARGE SCALE GENOMIC DNA]</scope>
    <source>
        <strain evidence="1 2">NBRC 106168</strain>
    </source>
</reference>
<dbReference type="Pfam" id="PF07308">
    <property type="entry name" value="DUF1456"/>
    <property type="match status" value="2"/>
</dbReference>
<dbReference type="AlphaFoldDB" id="A0A512C6Y3"/>
<dbReference type="PANTHER" id="PTHR37805:SF1">
    <property type="entry name" value="CYTOPLASMIC PROTEIN"/>
    <property type="match status" value="1"/>
</dbReference>
<dbReference type="RefSeq" id="WP_020890135.1">
    <property type="nucleotide sequence ID" value="NZ_BJYV01000001.1"/>
</dbReference>
<proteinExistence type="predicted"/>
<protein>
    <submittedName>
        <fullName evidence="1">DUF1456 domain-containing protein</fullName>
    </submittedName>
</protein>
<name>A0A512C6Y3_9BACT</name>
<evidence type="ECO:0000313" key="2">
    <source>
        <dbReference type="Proteomes" id="UP000321301"/>
    </source>
</evidence>
<organism evidence="1 2">
    <name type="scientific">Cyclobacterium qasimii</name>
    <dbReference type="NCBI Taxonomy" id="1350429"/>
    <lineage>
        <taxon>Bacteria</taxon>
        <taxon>Pseudomonadati</taxon>
        <taxon>Bacteroidota</taxon>
        <taxon>Cytophagia</taxon>
        <taxon>Cytophagales</taxon>
        <taxon>Cyclobacteriaceae</taxon>
        <taxon>Cyclobacterium</taxon>
    </lineage>
</organism>
<dbReference type="PANTHER" id="PTHR37805">
    <property type="entry name" value="CYTOPLASMIC PROTEIN-RELATED"/>
    <property type="match status" value="1"/>
</dbReference>
<sequence length="158" mass="18485">MQNNDVIRSLRYTFDFGDDQMIKIFGLADLEVTRTEVSAWLKRDDDPDALPINDFKLAVFLNGLINYKRGKKEGAQPIPESRLTNNQIIRKIKIAFELQNEDVMEILASAGREMSKHEISAFFRKPEQAQYRLCRDQVLRNFLQGMQLRYRASQENKK</sequence>
<evidence type="ECO:0000313" key="1">
    <source>
        <dbReference type="EMBL" id="GEO19955.1"/>
    </source>
</evidence>
<gene>
    <name evidence="1" type="ORF">CQA01_04890</name>
</gene>
<dbReference type="Proteomes" id="UP000321301">
    <property type="component" value="Unassembled WGS sequence"/>
</dbReference>
<accession>A0A512C6Y3</accession>
<comment type="caution">
    <text evidence="1">The sequence shown here is derived from an EMBL/GenBank/DDBJ whole genome shotgun (WGS) entry which is preliminary data.</text>
</comment>
<keyword evidence="2" id="KW-1185">Reference proteome</keyword>
<dbReference type="InterPro" id="IPR009921">
    <property type="entry name" value="YehS-like"/>
</dbReference>
<dbReference type="EMBL" id="BJYV01000001">
    <property type="protein sequence ID" value="GEO19955.1"/>
    <property type="molecule type" value="Genomic_DNA"/>
</dbReference>